<proteinExistence type="predicted"/>
<protein>
    <recommendedName>
        <fullName evidence="2">F-box domain-containing protein</fullName>
    </recommendedName>
</protein>
<gene>
    <name evidence="3" type="ORF">DCAF_LOCUS25111</name>
</gene>
<dbReference type="AlphaFoldDB" id="A0AAV1SQC1"/>
<evidence type="ECO:0000259" key="2">
    <source>
        <dbReference type="PROSITE" id="PS50181"/>
    </source>
</evidence>
<dbReference type="SUPFAM" id="SSF52047">
    <property type="entry name" value="RNI-like"/>
    <property type="match status" value="1"/>
</dbReference>
<dbReference type="EMBL" id="CAWUPB010001194">
    <property type="protein sequence ID" value="CAK7354190.1"/>
    <property type="molecule type" value="Genomic_DNA"/>
</dbReference>
<dbReference type="SUPFAM" id="SSF81383">
    <property type="entry name" value="F-box domain"/>
    <property type="match status" value="2"/>
</dbReference>
<evidence type="ECO:0000313" key="3">
    <source>
        <dbReference type="EMBL" id="CAK7354190.1"/>
    </source>
</evidence>
<accession>A0AAV1SQC1</accession>
<dbReference type="InterPro" id="IPR036047">
    <property type="entry name" value="F-box-like_dom_sf"/>
</dbReference>
<keyword evidence="1" id="KW-0812">Transmembrane</keyword>
<dbReference type="PANTHER" id="PTHR34145:SF28">
    <property type="entry name" value="F-BOX DOMAIN-CONTAINING PROTEIN"/>
    <property type="match status" value="1"/>
</dbReference>
<keyword evidence="4" id="KW-1185">Reference proteome</keyword>
<keyword evidence="1" id="KW-1133">Transmembrane helix</keyword>
<dbReference type="InterPro" id="IPR053772">
    <property type="entry name" value="At1g61320/At1g61330-like"/>
</dbReference>
<evidence type="ECO:0000313" key="4">
    <source>
        <dbReference type="Proteomes" id="UP001314170"/>
    </source>
</evidence>
<comment type="caution">
    <text evidence="3">The sequence shown here is derived from an EMBL/GenBank/DDBJ whole genome shotgun (WGS) entry which is preliminary data.</text>
</comment>
<dbReference type="Proteomes" id="UP001314170">
    <property type="component" value="Unassembled WGS sequence"/>
</dbReference>
<dbReference type="Gene3D" id="3.80.10.10">
    <property type="entry name" value="Ribonuclease Inhibitor"/>
    <property type="match status" value="1"/>
</dbReference>
<evidence type="ECO:0000256" key="1">
    <source>
        <dbReference type="SAM" id="Phobius"/>
    </source>
</evidence>
<dbReference type="PANTHER" id="PTHR34145">
    <property type="entry name" value="OS02G0105600 PROTEIN"/>
    <property type="match status" value="1"/>
</dbReference>
<feature type="domain" description="F-box" evidence="2">
    <location>
        <begin position="16"/>
        <end position="66"/>
    </location>
</feature>
<dbReference type="PROSITE" id="PS50181">
    <property type="entry name" value="FBOX"/>
    <property type="match status" value="1"/>
</dbReference>
<dbReference type="InterPro" id="IPR001810">
    <property type="entry name" value="F-box_dom"/>
</dbReference>
<name>A0AAV1SQC1_9ROSI</name>
<sequence>MPPASVQLWKCPDAVRDVISELPDDILYSIIKCLTLRDAVNTSVLSHRWKDVYLCLSTVQFDWGNMFPRSKNSMSCRECNEKFVRGVNQFIDSYRGSRIDSFSVSFCLGDHFTKDIDQWISFGCRMRAKTIKIHLYCQHDCAKPSGHDMYGERTKGKYVLCRKFSGSRNTSLKHLELKGCILGPKTADQFSCLETLKFICSHLAFCKMDGLVNLKDLSLVYSKLPAKLCLGSLVHLESLLLADCAGIEEVQLSNNVNLHSVIYGCTQDVKFDFSGAPNLERFYHGGKGRRDQLHYIFNHLQKYAPALRTFSINTTFDSVRRIPESIISFKQVTELNLMFCSDTELDFLKLISIFRGFPSLRNLNIVRLYSEESDQGNFVPDGGVDEHAKEGESGGVHGTSNQIEFDNYLLKRAIFAEQMFLKPGERIYVASRKSLQEGKCGKASFLSTMQQPSKLLKNDFSCQLRDVISKLPDEVMYLIIKHLALRDAAKASVLLHRWKGVYCYLKDLKFGWFNMFQDAGNSDFWEICESPCREYRDKFVRAVNQFLNFYHGTKVRKFRVSFCLCCDFSNDIDRWVSFAIRMGVEKMCIKFYCEKYCCKRRDEEFGGQSEEKYIFKSELFEGKLCFGSLALLKCLYIASYTWRDFVALQVKDNYTVLMLRNNFVKACHKANCFCRVLLTKLFVTLFTIWLCFSFVSATQRRSALLWVNYV</sequence>
<keyword evidence="1" id="KW-0472">Membrane</keyword>
<reference evidence="3 4" key="1">
    <citation type="submission" date="2024-01" db="EMBL/GenBank/DDBJ databases">
        <authorList>
            <person name="Waweru B."/>
        </authorList>
    </citation>
    <scope>NUCLEOTIDE SEQUENCE [LARGE SCALE GENOMIC DNA]</scope>
</reference>
<dbReference type="Pfam" id="PF00646">
    <property type="entry name" value="F-box"/>
    <property type="match status" value="1"/>
</dbReference>
<organism evidence="3 4">
    <name type="scientific">Dovyalis caffra</name>
    <dbReference type="NCBI Taxonomy" id="77055"/>
    <lineage>
        <taxon>Eukaryota</taxon>
        <taxon>Viridiplantae</taxon>
        <taxon>Streptophyta</taxon>
        <taxon>Embryophyta</taxon>
        <taxon>Tracheophyta</taxon>
        <taxon>Spermatophyta</taxon>
        <taxon>Magnoliopsida</taxon>
        <taxon>eudicotyledons</taxon>
        <taxon>Gunneridae</taxon>
        <taxon>Pentapetalae</taxon>
        <taxon>rosids</taxon>
        <taxon>fabids</taxon>
        <taxon>Malpighiales</taxon>
        <taxon>Salicaceae</taxon>
        <taxon>Flacourtieae</taxon>
        <taxon>Dovyalis</taxon>
    </lineage>
</organism>
<feature type="transmembrane region" description="Helical" evidence="1">
    <location>
        <begin position="677"/>
        <end position="695"/>
    </location>
</feature>
<dbReference type="InterPro" id="IPR032675">
    <property type="entry name" value="LRR_dom_sf"/>
</dbReference>